<dbReference type="HOGENOM" id="CLU_057143_0_0_1"/>
<dbReference type="SUPFAM" id="SSF57667">
    <property type="entry name" value="beta-beta-alpha zinc fingers"/>
    <property type="match status" value="1"/>
</dbReference>
<sequence>MDLNSRDYSGAPQQYCSSYRSTMHASPYPTPPQTHAHTQPLSSHTPAMVGLELLDCHPNQQLPICTQPLLPASVSWPNDPSATQCYSSPSPNLGDYQGLGIYGSIDAIATTSSPFITPNTDVSVPNTMTFLSPPSMTRKPANVTYQRAPVLADIGLQYPEIPAHRQSTTSKRMKITHDEGTGHNAVQRTPVQQLALPYSYETGYTSPAEPNRVSANTLLELDNNIKRPAVNRRLPRETRPSSNNTNTATQVTCSTATFNNEVRKQPPKAVATAKGKFECPTCGMQFTRNSNCKSHMKIHDPNRKFPHKCTVGQCTKQFSRKTDLVRHVDSPLRRWVQETATPGSACCCRFQSPIN</sequence>
<dbReference type="GO" id="GO:0000981">
    <property type="term" value="F:DNA-binding transcription factor activity, RNA polymerase II-specific"/>
    <property type="evidence" value="ECO:0007669"/>
    <property type="project" value="TreeGrafter"/>
</dbReference>
<keyword evidence="7" id="KW-0183">Conidiation</keyword>
<accession>C4JKM9</accession>
<dbReference type="OrthoDB" id="654211at2759"/>
<protein>
    <recommendedName>
        <fullName evidence="8">C2H2 type master regulator of conidiophore development brlA</fullName>
    </recommendedName>
</protein>
<evidence type="ECO:0000313" key="13">
    <source>
        <dbReference type="Proteomes" id="UP000002058"/>
    </source>
</evidence>
<dbReference type="Pfam" id="PF00096">
    <property type="entry name" value="zf-C2H2"/>
    <property type="match status" value="1"/>
</dbReference>
<keyword evidence="13" id="KW-1185">Reference proteome</keyword>
<dbReference type="GO" id="GO:0048315">
    <property type="term" value="P:conidium formation"/>
    <property type="evidence" value="ECO:0007669"/>
    <property type="project" value="UniProtKB-KW"/>
</dbReference>
<dbReference type="GO" id="GO:0030435">
    <property type="term" value="P:sporulation resulting in formation of a cellular spore"/>
    <property type="evidence" value="ECO:0007669"/>
    <property type="project" value="UniProtKB-KW"/>
</dbReference>
<dbReference type="GO" id="GO:0000978">
    <property type="term" value="F:RNA polymerase II cis-regulatory region sequence-specific DNA binding"/>
    <property type="evidence" value="ECO:0007669"/>
    <property type="project" value="TreeGrafter"/>
</dbReference>
<dbReference type="FunFam" id="3.30.160.60:FF:000100">
    <property type="entry name" value="Zinc finger 45-like"/>
    <property type="match status" value="1"/>
</dbReference>
<keyword evidence="5" id="KW-0749">Sporulation</keyword>
<keyword evidence="2" id="KW-0677">Repeat</keyword>
<name>C4JKM9_UNCRE</name>
<dbReference type="Gene3D" id="3.30.160.60">
    <property type="entry name" value="Classic Zinc Finger"/>
    <property type="match status" value="2"/>
</dbReference>
<feature type="domain" description="C2H2-type" evidence="11">
    <location>
        <begin position="307"/>
        <end position="327"/>
    </location>
</feature>
<dbReference type="PANTHER" id="PTHR14003">
    <property type="entry name" value="TRANSCRIPTIONAL REPRESSOR PROTEIN YY"/>
    <property type="match status" value="1"/>
</dbReference>
<dbReference type="OMA" id="NSNCKSH"/>
<dbReference type="VEuPathDB" id="FungiDB:UREG_00326"/>
<dbReference type="GeneID" id="8439083"/>
<dbReference type="GO" id="GO:0008270">
    <property type="term" value="F:zinc ion binding"/>
    <property type="evidence" value="ECO:0007669"/>
    <property type="project" value="UniProtKB-KW"/>
</dbReference>
<evidence type="ECO:0000256" key="5">
    <source>
        <dbReference type="ARBA" id="ARBA00022969"/>
    </source>
</evidence>
<evidence type="ECO:0000256" key="4">
    <source>
        <dbReference type="ARBA" id="ARBA00022833"/>
    </source>
</evidence>
<evidence type="ECO:0000313" key="12">
    <source>
        <dbReference type="EMBL" id="EEP75480.1"/>
    </source>
</evidence>
<keyword evidence="4" id="KW-0862">Zinc</keyword>
<evidence type="ECO:0000256" key="8">
    <source>
        <dbReference type="ARBA" id="ARBA00044085"/>
    </source>
</evidence>
<keyword evidence="1" id="KW-0479">Metal-binding</keyword>
<feature type="domain" description="C2H2-type" evidence="11">
    <location>
        <begin position="277"/>
        <end position="304"/>
    </location>
</feature>
<dbReference type="GO" id="GO:0005667">
    <property type="term" value="C:transcription regulator complex"/>
    <property type="evidence" value="ECO:0007669"/>
    <property type="project" value="TreeGrafter"/>
</dbReference>
<evidence type="ECO:0000259" key="11">
    <source>
        <dbReference type="PROSITE" id="PS50157"/>
    </source>
</evidence>
<evidence type="ECO:0000256" key="10">
    <source>
        <dbReference type="SAM" id="MobiDB-lite"/>
    </source>
</evidence>
<evidence type="ECO:0000256" key="3">
    <source>
        <dbReference type="ARBA" id="ARBA00022771"/>
    </source>
</evidence>
<proteinExistence type="predicted"/>
<dbReference type="PANTHER" id="PTHR14003:SF19">
    <property type="entry name" value="YY2 TRANSCRIPTION FACTOR"/>
    <property type="match status" value="1"/>
</dbReference>
<evidence type="ECO:0000256" key="1">
    <source>
        <dbReference type="ARBA" id="ARBA00022723"/>
    </source>
</evidence>
<dbReference type="SMART" id="SM00355">
    <property type="entry name" value="ZnF_C2H2"/>
    <property type="match status" value="2"/>
</dbReference>
<dbReference type="PROSITE" id="PS00028">
    <property type="entry name" value="ZINC_FINGER_C2H2_1"/>
    <property type="match status" value="1"/>
</dbReference>
<reference evidence="13" key="1">
    <citation type="journal article" date="2009" name="Genome Res.">
        <title>Comparative genomic analyses of the human fungal pathogens Coccidioides and their relatives.</title>
        <authorList>
            <person name="Sharpton T.J."/>
            <person name="Stajich J.E."/>
            <person name="Rounsley S.D."/>
            <person name="Gardner M.J."/>
            <person name="Wortman J.R."/>
            <person name="Jordar V.S."/>
            <person name="Maiti R."/>
            <person name="Kodira C.D."/>
            <person name="Neafsey D.E."/>
            <person name="Zeng Q."/>
            <person name="Hung C.-Y."/>
            <person name="McMahan C."/>
            <person name="Muszewska A."/>
            <person name="Grynberg M."/>
            <person name="Mandel M.A."/>
            <person name="Kellner E.M."/>
            <person name="Barker B.M."/>
            <person name="Galgiani J.N."/>
            <person name="Orbach M.J."/>
            <person name="Kirkland T.N."/>
            <person name="Cole G.T."/>
            <person name="Henn M.R."/>
            <person name="Birren B.W."/>
            <person name="Taylor J.W."/>
        </authorList>
    </citation>
    <scope>NUCLEOTIDE SEQUENCE [LARGE SCALE GENOMIC DNA]</scope>
    <source>
        <strain evidence="13">UAMH 1704</strain>
    </source>
</reference>
<dbReference type="PROSITE" id="PS50157">
    <property type="entry name" value="ZINC_FINGER_C2H2_2"/>
    <property type="match status" value="2"/>
</dbReference>
<dbReference type="Proteomes" id="UP000002058">
    <property type="component" value="Unassembled WGS sequence"/>
</dbReference>
<dbReference type="KEGG" id="ure:UREG_00326"/>
<dbReference type="InterPro" id="IPR013087">
    <property type="entry name" value="Znf_C2H2_type"/>
</dbReference>
<evidence type="ECO:0000256" key="9">
    <source>
        <dbReference type="PROSITE-ProRule" id="PRU00042"/>
    </source>
</evidence>
<dbReference type="EMBL" id="CH476615">
    <property type="protein sequence ID" value="EEP75480.1"/>
    <property type="molecule type" value="Genomic_DNA"/>
</dbReference>
<keyword evidence="6" id="KW-0010">Activator</keyword>
<feature type="region of interest" description="Disordered" evidence="10">
    <location>
        <begin position="21"/>
        <end position="42"/>
    </location>
</feature>
<keyword evidence="3 9" id="KW-0863">Zinc-finger</keyword>
<dbReference type="InterPro" id="IPR036236">
    <property type="entry name" value="Znf_C2H2_sf"/>
</dbReference>
<dbReference type="AlphaFoldDB" id="C4JKM9"/>
<dbReference type="InParanoid" id="C4JKM9"/>
<dbReference type="GO" id="GO:0000785">
    <property type="term" value="C:chromatin"/>
    <property type="evidence" value="ECO:0007669"/>
    <property type="project" value="TreeGrafter"/>
</dbReference>
<dbReference type="RefSeq" id="XP_002540813.1">
    <property type="nucleotide sequence ID" value="XM_002540767.1"/>
</dbReference>
<gene>
    <name evidence="12" type="ORF">UREG_00326</name>
</gene>
<dbReference type="eggNOG" id="KOG1721">
    <property type="taxonomic scope" value="Eukaryota"/>
</dbReference>
<evidence type="ECO:0000256" key="6">
    <source>
        <dbReference type="ARBA" id="ARBA00023159"/>
    </source>
</evidence>
<evidence type="ECO:0000256" key="2">
    <source>
        <dbReference type="ARBA" id="ARBA00022737"/>
    </source>
</evidence>
<organism evidence="12 13">
    <name type="scientific">Uncinocarpus reesii (strain UAMH 1704)</name>
    <dbReference type="NCBI Taxonomy" id="336963"/>
    <lineage>
        <taxon>Eukaryota</taxon>
        <taxon>Fungi</taxon>
        <taxon>Dikarya</taxon>
        <taxon>Ascomycota</taxon>
        <taxon>Pezizomycotina</taxon>
        <taxon>Eurotiomycetes</taxon>
        <taxon>Eurotiomycetidae</taxon>
        <taxon>Onygenales</taxon>
        <taxon>Onygenaceae</taxon>
        <taxon>Uncinocarpus</taxon>
    </lineage>
</organism>
<evidence type="ECO:0000256" key="7">
    <source>
        <dbReference type="ARBA" id="ARBA00023321"/>
    </source>
</evidence>